<dbReference type="InterPro" id="IPR051232">
    <property type="entry name" value="ARID/SWI1_ChromRemod"/>
</dbReference>
<dbReference type="InterPro" id="IPR025995">
    <property type="entry name" value="Tudor-knot"/>
</dbReference>
<feature type="compositionally biased region" description="Low complexity" evidence="5">
    <location>
        <begin position="605"/>
        <end position="638"/>
    </location>
</feature>
<feature type="region of interest" description="Disordered" evidence="5">
    <location>
        <begin position="229"/>
        <end position="349"/>
    </location>
</feature>
<dbReference type="SUPFAM" id="SSF46774">
    <property type="entry name" value="ARID-like"/>
    <property type="match status" value="1"/>
</dbReference>
<evidence type="ECO:0000313" key="7">
    <source>
        <dbReference type="Proteomes" id="UP000095284"/>
    </source>
</evidence>
<dbReference type="PROSITE" id="PS51011">
    <property type="entry name" value="ARID"/>
    <property type="match status" value="1"/>
</dbReference>
<evidence type="ECO:0000256" key="1">
    <source>
        <dbReference type="ARBA" id="ARBA00023015"/>
    </source>
</evidence>
<feature type="compositionally biased region" description="Basic and acidic residues" evidence="5">
    <location>
        <begin position="1718"/>
        <end position="1727"/>
    </location>
</feature>
<sequence length="1943" mass="220354">MANLMWIRLRKCKLIDTNQLPKPTRECPLHISQNVMGKTPQTTPSTSSAQASPSPMDRPVKIADKKGRNLGPSDFPHLLDLGTDVSAKFKGAFCEARVMEVETESVEIRITLKEQPFVEYMVTPKLIRGKVAVNETVQLYFEGRLVEAIIQHVKDLSRYKVVFNDGDEKSLRRSQMVLKGAKHFDSQINLDNLPLDNPDRNSSADNLDLFLGTSRSITRQLKAIYQGVDPDMADSPKSSNRHNNQSDQSSLQGSDTDADTNTSSNVSRPKKKKIKRQKSVQNSRNSVPRKRRKNDSSEESETSEAESVTKTPKKKPKSSVKLSKYESEDSSTPAREIKKEKKKSHKHSELGEGVLVVGKVKMERRTAAFFGIITSPSAYIEAEQESRALETNEFPIRILPDGKLGVFRQSQLEPFNADRIPVDQLGTKLKRSFELAVKYSKMGQLPEDWSEEWIFGPSSKSRKVVRKRKLSEQGSSTSIPTDPAPSTSTATPVNRRKELRDQFYARLQKHYDRSGQKLTIQPVVNGETIDLFQLFRCVRKRGGLKEMSKTLWIHCLDSMNLKGIVPEQIKDLYTKYLESFESWVRHKKDPIWTGEKEKKKEKQRTSSVSSTSKAPTSTSLSPAKKSSTSSKLSTPASDKPAKKLPKPDKLEKKSSTPAINNSSSQSRIKSPTDLDEDDGHVPADIFSQLVETRHVRAAHYSRFYSARVVDARRVPTDVILRVLTKIVAHTKDQPVVLITNPLHVEALEELGRITMVFVHYCGWNNRYDEWVTLDRLKVTPETRKQSMLALMRNYNFPITVLEAVHDFYATRRITKAAYNARCRKEKSGGHTSSDEEDTTMILTAAKKKKITPVAINHEALKPELRAFLYEDEGYGIPEVKPEKVEKDAFDDIPNSELAAANAIVSESEAHRETPKRPGVKKEKDNERKIKEKKADEVAEKEKEREKVDKEKIEKPKKEKESAEGPKEKIEKPSSPNKEKDKERKKEKEKEKERKEKKEEKEKKKEERTKEKEEEKKKEKEERKREEKEKKKEEKEKKKAEEQKKMEEKVEELKEVEVKPEESENKGEPEEKKEETRPEDPLSALNDTINLVAHQIDFPKSSTSSPARTVKPLELSAEEKFDEIPPPQFSPTPQSASSTHENAFNLLDSPQEPVRSEDEKMEKKKEEVQKVEQKEQSKAKKAFEATKRDLMIPLSLDMNVKSPTPPLPSHASRESTITNNSTFVGLQSTVQTDDLLGPEVLRQFEVERNHLPADPPQPQKNRKKEDDTQITGRDIQQMLMNLGLIAPSTSQPILSTKVQQDLDNSFNARRNNIELLSRQLDETKQQELQLQTDLLRHQLLSNQLQFQLNRPSHMEGLLLPEHVQIFQQALILAQRRRQELERQLEFERVQNFPVQGASTSLLQQTHLTIAQLAAQRRQQLEMSAQNLLANSLPSRQHQMFTSTAGSSLTSTVNDINFGGDSSNSRQSQQSFADRIPASNAGNNSATNFGLNSQINASVSQLQQLTQLVQGQTQNSSILPLLNSLQLANTDQIRMSLTLIEQQYGTDIAQAVQSEFESRLLNQLLISLQQTTPAPTPPQPTSQPAFSQQNAWNFSSSANAQTILSMDTLATSLTPSTDRTATPRDPCDIPSTSSAIFPQFSATSQPSQVRAEVRLERVPEIARATVTLDEHVHQEYDAPVQSQPCEDCGSAAPIFSKTPINTLPPHLRSEILDFCAKKEHLGKERRGRPQQDVSGMSRNAQKHAVEKRKLEDQMKDLREGNGNHILPVDPRFQEVKRAFEVPTMSDVMNSIGLDVFNHQRTPETDAYQRNAEEELRSKSKEQIESDVRKLLELNNLLKPEPKKENGGTPYEEEKRKNERQLEILRNTVLGMADLVEKEKIKTGLAGFSIETTPEIDGLIQRTQNELAKEREAFRQTELARQKLANDVGREQQNKVNGIVKGRKLY</sequence>
<dbReference type="InterPro" id="IPR001606">
    <property type="entry name" value="ARID_dom"/>
</dbReference>
<dbReference type="GO" id="GO:0005634">
    <property type="term" value="C:nucleus"/>
    <property type="evidence" value="ECO:0007669"/>
    <property type="project" value="TreeGrafter"/>
</dbReference>
<dbReference type="PANTHER" id="PTHR13964">
    <property type="entry name" value="RBP-RELATED"/>
    <property type="match status" value="1"/>
</dbReference>
<evidence type="ECO:0000259" key="6">
    <source>
        <dbReference type="PROSITE" id="PS51011"/>
    </source>
</evidence>
<feature type="region of interest" description="Disordered" evidence="5">
    <location>
        <begin position="35"/>
        <end position="69"/>
    </location>
</feature>
<feature type="region of interest" description="Disordered" evidence="5">
    <location>
        <begin position="903"/>
        <end position="1182"/>
    </location>
</feature>
<feature type="region of interest" description="Disordered" evidence="5">
    <location>
        <begin position="465"/>
        <end position="495"/>
    </location>
</feature>
<feature type="coiled-coil region" evidence="4">
    <location>
        <begin position="1362"/>
        <end position="1429"/>
    </location>
</feature>
<feature type="region of interest" description="Disordered" evidence="5">
    <location>
        <begin position="1454"/>
        <end position="1485"/>
    </location>
</feature>
<accession>A0A1I7SBQ4</accession>
<feature type="region of interest" description="Disordered" evidence="5">
    <location>
        <begin position="1718"/>
        <end position="1747"/>
    </location>
</feature>
<feature type="compositionally biased region" description="Polar residues" evidence="5">
    <location>
        <begin position="236"/>
        <end position="267"/>
    </location>
</feature>
<evidence type="ECO:0000313" key="8">
    <source>
        <dbReference type="WBParaSite" id="BXY_1045300.1"/>
    </source>
</evidence>
<dbReference type="SUPFAM" id="SSF54160">
    <property type="entry name" value="Chromo domain-like"/>
    <property type="match status" value="1"/>
</dbReference>
<evidence type="ECO:0000256" key="4">
    <source>
        <dbReference type="SAM" id="Coils"/>
    </source>
</evidence>
<dbReference type="Pfam" id="PF01388">
    <property type="entry name" value="ARID"/>
    <property type="match status" value="1"/>
</dbReference>
<proteinExistence type="predicted"/>
<feature type="region of interest" description="Disordered" evidence="5">
    <location>
        <begin position="594"/>
        <end position="680"/>
    </location>
</feature>
<dbReference type="Gene3D" id="2.30.30.140">
    <property type="match status" value="2"/>
</dbReference>
<dbReference type="InterPro" id="IPR036431">
    <property type="entry name" value="ARID_dom_sf"/>
</dbReference>
<dbReference type="Gene3D" id="1.10.150.60">
    <property type="entry name" value="ARID DNA-binding domain"/>
    <property type="match status" value="1"/>
</dbReference>
<protein>
    <submittedName>
        <fullName evidence="8">ARID domain-containing protein</fullName>
    </submittedName>
</protein>
<dbReference type="GO" id="GO:0006357">
    <property type="term" value="P:regulation of transcription by RNA polymerase II"/>
    <property type="evidence" value="ECO:0007669"/>
    <property type="project" value="TreeGrafter"/>
</dbReference>
<dbReference type="GO" id="GO:0000976">
    <property type="term" value="F:transcription cis-regulatory region binding"/>
    <property type="evidence" value="ECO:0007669"/>
    <property type="project" value="TreeGrafter"/>
</dbReference>
<dbReference type="Pfam" id="PF11717">
    <property type="entry name" value="Tudor-knot"/>
    <property type="match status" value="1"/>
</dbReference>
<feature type="region of interest" description="Disordered" evidence="5">
    <location>
        <begin position="1248"/>
        <end position="1268"/>
    </location>
</feature>
<evidence type="ECO:0000256" key="3">
    <source>
        <dbReference type="ARBA" id="ARBA00023242"/>
    </source>
</evidence>
<keyword evidence="1" id="KW-0805">Transcription regulation</keyword>
<dbReference type="SMART" id="SM00501">
    <property type="entry name" value="BRIGHT"/>
    <property type="match status" value="1"/>
</dbReference>
<dbReference type="InterPro" id="IPR016197">
    <property type="entry name" value="Chromo-like_dom_sf"/>
</dbReference>
<feature type="domain" description="ARID" evidence="6">
    <location>
        <begin position="497"/>
        <end position="585"/>
    </location>
</feature>
<evidence type="ECO:0000256" key="5">
    <source>
        <dbReference type="SAM" id="MobiDB-lite"/>
    </source>
</evidence>
<feature type="compositionally biased region" description="Basic and acidic residues" evidence="5">
    <location>
        <begin position="594"/>
        <end position="604"/>
    </location>
</feature>
<dbReference type="SMART" id="SM01014">
    <property type="entry name" value="ARID"/>
    <property type="match status" value="1"/>
</dbReference>
<keyword evidence="2" id="KW-0804">Transcription</keyword>
<evidence type="ECO:0000256" key="2">
    <source>
        <dbReference type="ARBA" id="ARBA00023163"/>
    </source>
</evidence>
<feature type="compositionally biased region" description="Polar residues" evidence="5">
    <location>
        <begin position="655"/>
        <end position="669"/>
    </location>
</feature>
<feature type="compositionally biased region" description="Low complexity" evidence="5">
    <location>
        <begin position="475"/>
        <end position="492"/>
    </location>
</feature>
<feature type="region of interest" description="Disordered" evidence="5">
    <location>
        <begin position="1612"/>
        <end position="1631"/>
    </location>
</feature>
<dbReference type="Proteomes" id="UP000095284">
    <property type="component" value="Unplaced"/>
</dbReference>
<reference evidence="8" key="1">
    <citation type="submission" date="2016-11" db="UniProtKB">
        <authorList>
            <consortium name="WormBaseParasite"/>
        </authorList>
    </citation>
    <scope>IDENTIFICATION</scope>
</reference>
<feature type="compositionally biased region" description="Polar residues" evidence="5">
    <location>
        <begin position="1454"/>
        <end position="1470"/>
    </location>
</feature>
<name>A0A1I7SBQ4_BURXY</name>
<feature type="compositionally biased region" description="Polar residues" evidence="5">
    <location>
        <begin position="1130"/>
        <end position="1141"/>
    </location>
</feature>
<organism evidence="7 8">
    <name type="scientific">Bursaphelenchus xylophilus</name>
    <name type="common">Pinewood nematode worm</name>
    <name type="synonym">Aphelenchoides xylophilus</name>
    <dbReference type="NCBI Taxonomy" id="6326"/>
    <lineage>
        <taxon>Eukaryota</taxon>
        <taxon>Metazoa</taxon>
        <taxon>Ecdysozoa</taxon>
        <taxon>Nematoda</taxon>
        <taxon>Chromadorea</taxon>
        <taxon>Rhabditida</taxon>
        <taxon>Tylenchina</taxon>
        <taxon>Tylenchomorpha</taxon>
        <taxon>Aphelenchoidea</taxon>
        <taxon>Aphelenchoididae</taxon>
        <taxon>Bursaphelenchus</taxon>
    </lineage>
</organism>
<feature type="compositionally biased region" description="Basic and acidic residues" evidence="5">
    <location>
        <begin position="639"/>
        <end position="654"/>
    </location>
</feature>
<feature type="compositionally biased region" description="Basic and acidic residues" evidence="5">
    <location>
        <begin position="907"/>
        <end position="1079"/>
    </location>
</feature>
<keyword evidence="4" id="KW-0175">Coiled coil</keyword>
<dbReference type="PANTHER" id="PTHR13964:SF27">
    <property type="entry name" value="HAT-TRICK, ISOFORM D"/>
    <property type="match status" value="1"/>
</dbReference>
<dbReference type="CDD" id="cd16100">
    <property type="entry name" value="ARID"/>
    <property type="match status" value="1"/>
</dbReference>
<keyword evidence="3" id="KW-0539">Nucleus</keyword>
<feature type="compositionally biased region" description="Basic and acidic residues" evidence="5">
    <location>
        <begin position="1153"/>
        <end position="1182"/>
    </location>
</feature>
<feature type="compositionally biased region" description="Basic and acidic residues" evidence="5">
    <location>
        <begin position="58"/>
        <end position="67"/>
    </location>
</feature>
<feature type="coiled-coil region" evidence="4">
    <location>
        <begin position="1305"/>
        <end position="1332"/>
    </location>
</feature>
<feature type="compositionally biased region" description="Basic residues" evidence="5">
    <location>
        <begin position="268"/>
        <end position="278"/>
    </location>
</feature>
<feature type="compositionally biased region" description="Low complexity" evidence="5">
    <location>
        <begin position="39"/>
        <end position="55"/>
    </location>
</feature>
<dbReference type="WBParaSite" id="BXY_1045300.1">
    <property type="protein sequence ID" value="BXY_1045300.1"/>
    <property type="gene ID" value="BXY_1045300"/>
</dbReference>